<keyword evidence="2" id="KW-1185">Reference proteome</keyword>
<proteinExistence type="predicted"/>
<organism evidence="1 2">
    <name type="scientific">Pseudogulbenkiania ferrooxidans 2002</name>
    <dbReference type="NCBI Taxonomy" id="279714"/>
    <lineage>
        <taxon>Bacteria</taxon>
        <taxon>Pseudomonadati</taxon>
        <taxon>Pseudomonadota</taxon>
        <taxon>Betaproteobacteria</taxon>
        <taxon>Neisseriales</taxon>
        <taxon>Chromobacteriaceae</taxon>
        <taxon>Pseudogulbenkiania</taxon>
    </lineage>
</organism>
<evidence type="ECO:0000313" key="2">
    <source>
        <dbReference type="Proteomes" id="UP000003165"/>
    </source>
</evidence>
<protein>
    <submittedName>
        <fullName evidence="1">Uncharacterized protein</fullName>
    </submittedName>
</protein>
<comment type="caution">
    <text evidence="1">The sequence shown here is derived from an EMBL/GenBank/DDBJ whole genome shotgun (WGS) entry which is preliminary data.</text>
</comment>
<sequence>MRSHAGRSALSNCSRRSIPTEDSCAEAGVVSINDEKAETRYTSLHSCGFMAKHGRLVTVNLKWTSWMSNSFALWGSPAQQEMYVNHRQNPSAATGAGVGRGDGVRRDRAARRGWVLGLRCGGWRGGARTVWVGMACPGPGCVRRAAPCFECALRGVTGYGLDRVTHCHCLLHRDYRWNYGRWRRHGQFDHRNYGRYRARKNPDWSRGSECRL</sequence>
<dbReference type="Proteomes" id="UP000003165">
    <property type="component" value="Unassembled WGS sequence"/>
</dbReference>
<gene>
    <name evidence="1" type="ORF">FuraDRAFT_2116</name>
</gene>
<dbReference type="AlphaFoldDB" id="B9Z431"/>
<dbReference type="EMBL" id="ACIS01000005">
    <property type="protein sequence ID" value="EEG08608.1"/>
    <property type="molecule type" value="Genomic_DNA"/>
</dbReference>
<name>B9Z431_9NEIS</name>
<accession>B9Z431</accession>
<reference evidence="1 2" key="1">
    <citation type="submission" date="2009-02" db="EMBL/GenBank/DDBJ databases">
        <title>Sequencing of the draft genome and assembly of Lutiella nitroferrum 2002.</title>
        <authorList>
            <consortium name="US DOE Joint Genome Institute (JGI-PGF)"/>
            <person name="Lucas S."/>
            <person name="Copeland A."/>
            <person name="Lapidus A."/>
            <person name="Glavina del Rio T."/>
            <person name="Tice H."/>
            <person name="Bruce D."/>
            <person name="Goodwin L."/>
            <person name="Pitluck S."/>
            <person name="Larimer F."/>
            <person name="Land M.L."/>
            <person name="Hauser L."/>
            <person name="Coates J.D."/>
        </authorList>
    </citation>
    <scope>NUCLEOTIDE SEQUENCE [LARGE SCALE GENOMIC DNA]</scope>
    <source>
        <strain evidence="1 2">2002</strain>
    </source>
</reference>
<evidence type="ECO:0000313" key="1">
    <source>
        <dbReference type="EMBL" id="EEG08608.1"/>
    </source>
</evidence>